<evidence type="ECO:0000313" key="1">
    <source>
        <dbReference type="EMBL" id="MFB2839239.1"/>
    </source>
</evidence>
<proteinExistence type="predicted"/>
<name>A0ABV4WVV9_9CYAN</name>
<comment type="caution">
    <text evidence="1">The sequence shown here is derived from an EMBL/GenBank/DDBJ whole genome shotgun (WGS) entry which is preliminary data.</text>
</comment>
<keyword evidence="2" id="KW-1185">Reference proteome</keyword>
<dbReference type="RefSeq" id="WP_413281520.1">
    <property type="nucleotide sequence ID" value="NZ_JBHFNT010000300.1"/>
</dbReference>
<sequence>MAKSLRTKCFECPDPAQVYADFDQRVRDRVKVIPYYTNET</sequence>
<dbReference type="EMBL" id="JBHFNT010000300">
    <property type="protein sequence ID" value="MFB2839239.1"/>
    <property type="molecule type" value="Genomic_DNA"/>
</dbReference>
<dbReference type="Proteomes" id="UP001576780">
    <property type="component" value="Unassembled WGS sequence"/>
</dbReference>
<organism evidence="1 2">
    <name type="scientific">Floridaenema evergladense BLCC-F167</name>
    <dbReference type="NCBI Taxonomy" id="3153639"/>
    <lineage>
        <taxon>Bacteria</taxon>
        <taxon>Bacillati</taxon>
        <taxon>Cyanobacteriota</taxon>
        <taxon>Cyanophyceae</taxon>
        <taxon>Oscillatoriophycideae</taxon>
        <taxon>Aerosakkonematales</taxon>
        <taxon>Aerosakkonemataceae</taxon>
        <taxon>Floridanema</taxon>
        <taxon>Floridanema evergladense</taxon>
    </lineage>
</organism>
<evidence type="ECO:0000313" key="2">
    <source>
        <dbReference type="Proteomes" id="UP001576780"/>
    </source>
</evidence>
<evidence type="ECO:0008006" key="3">
    <source>
        <dbReference type="Google" id="ProtNLM"/>
    </source>
</evidence>
<reference evidence="1 2" key="1">
    <citation type="submission" date="2024-09" db="EMBL/GenBank/DDBJ databases">
        <title>Floridaenema gen nov. (Aerosakkonemataceae, Aerosakkonematales ord. nov., Cyanobacteria) from benthic tropical and subtropical fresh waters, with the description of four new species.</title>
        <authorList>
            <person name="Moretto J.A."/>
            <person name="Berthold D.E."/>
            <person name="Lefler F.W."/>
            <person name="Huang I.-S."/>
            <person name="Laughinghouse H. IV."/>
        </authorList>
    </citation>
    <scope>NUCLEOTIDE SEQUENCE [LARGE SCALE GENOMIC DNA]</scope>
    <source>
        <strain evidence="1 2">BLCC-F167</strain>
    </source>
</reference>
<accession>A0ABV4WVV9</accession>
<protein>
    <recommendedName>
        <fullName evidence="3">Ribulose-bisphosphate carboxylase</fullName>
    </recommendedName>
</protein>
<gene>
    <name evidence="1" type="ORF">ACE1CA_32515</name>
</gene>